<dbReference type="PANTHER" id="PTHR48081">
    <property type="entry name" value="AB HYDROLASE SUPERFAMILY PROTEIN C4A8.06C"/>
    <property type="match status" value="1"/>
</dbReference>
<proteinExistence type="predicted"/>
<evidence type="ECO:0000313" key="4">
    <source>
        <dbReference type="EMBL" id="MDQ1023517.1"/>
    </source>
</evidence>
<evidence type="ECO:0000256" key="2">
    <source>
        <dbReference type="SAM" id="MobiDB-lite"/>
    </source>
</evidence>
<name>A0ABU0SJA6_9ACTN</name>
<dbReference type="SUPFAM" id="SSF53474">
    <property type="entry name" value="alpha/beta-Hydrolases"/>
    <property type="match status" value="1"/>
</dbReference>
<dbReference type="Proteomes" id="UP001230328">
    <property type="component" value="Unassembled WGS sequence"/>
</dbReference>
<comment type="caution">
    <text evidence="4">The sequence shown here is derived from an EMBL/GenBank/DDBJ whole genome shotgun (WGS) entry which is preliminary data.</text>
</comment>
<dbReference type="Pfam" id="PF07859">
    <property type="entry name" value="Abhydrolase_3"/>
    <property type="match status" value="1"/>
</dbReference>
<keyword evidence="1 4" id="KW-0378">Hydrolase</keyword>
<evidence type="ECO:0000256" key="1">
    <source>
        <dbReference type="ARBA" id="ARBA00022801"/>
    </source>
</evidence>
<dbReference type="EMBL" id="JAUSZI010000002">
    <property type="protein sequence ID" value="MDQ1023517.1"/>
    <property type="molecule type" value="Genomic_DNA"/>
</dbReference>
<gene>
    <name evidence="4" type="ORF">QF035_001099</name>
</gene>
<dbReference type="Gene3D" id="3.40.50.1820">
    <property type="entry name" value="alpha/beta hydrolase"/>
    <property type="match status" value="1"/>
</dbReference>
<feature type="domain" description="Alpha/beta hydrolase fold-3" evidence="3">
    <location>
        <begin position="120"/>
        <end position="338"/>
    </location>
</feature>
<dbReference type="InterPro" id="IPR029058">
    <property type="entry name" value="AB_hydrolase_fold"/>
</dbReference>
<dbReference type="GO" id="GO:0016787">
    <property type="term" value="F:hydrolase activity"/>
    <property type="evidence" value="ECO:0007669"/>
    <property type="project" value="UniProtKB-KW"/>
</dbReference>
<dbReference type="InterPro" id="IPR050300">
    <property type="entry name" value="GDXG_lipolytic_enzyme"/>
</dbReference>
<reference evidence="4 5" key="1">
    <citation type="submission" date="2023-07" db="EMBL/GenBank/DDBJ databases">
        <title>Comparative genomics of wheat-associated soil bacteria to identify genetic determinants of phenazine resistance.</title>
        <authorList>
            <person name="Mouncey N."/>
        </authorList>
    </citation>
    <scope>NUCLEOTIDE SEQUENCE [LARGE SCALE GENOMIC DNA]</scope>
    <source>
        <strain evidence="4 5">V2I4</strain>
    </source>
</reference>
<sequence>MMNSDGTTAIARPGRLGDHTQSLRTDPRTDPRVVEALAPFGLDDNVALAPLRPDAPREQLLEFVTAAETGTEELLAALVDGLEPIAGLDHHTETITGPAGNDIQLYVTRPAESSAPLPGILYLHGGGMVMLKGSGPIYARFQDELAATGLVVIGVEFRNGGGVLGPHPFPAGLDDCAAALDWVHEHRAELGISTLTVAGESGGGNLALATAIRAKREGRLAAVDGVYAMAPSISGLYGSSAGDREAALPSLVENDGYFMACDGIAVFAEVYDPGAEHATDPLCWPYHASVEDLSGLPPHAISVNELDPLRDEGLVHHRRLVEAGVEAVSRTVAGTCHAGDLMLRSAIPEMYDATVESVHRFAAGL</sequence>
<evidence type="ECO:0000313" key="5">
    <source>
        <dbReference type="Proteomes" id="UP001230328"/>
    </source>
</evidence>
<accession>A0ABU0SJA6</accession>
<dbReference type="EC" id="3.1.1.-" evidence="4"/>
<feature type="region of interest" description="Disordered" evidence="2">
    <location>
        <begin position="1"/>
        <end position="30"/>
    </location>
</feature>
<keyword evidence="5" id="KW-1185">Reference proteome</keyword>
<protein>
    <submittedName>
        <fullName evidence="4">Acetyl esterase</fullName>
        <ecNumber evidence="4">3.1.1.-</ecNumber>
    </submittedName>
</protein>
<evidence type="ECO:0000259" key="3">
    <source>
        <dbReference type="Pfam" id="PF07859"/>
    </source>
</evidence>
<organism evidence="4 5">
    <name type="scientific">Streptomyces umbrinus</name>
    <dbReference type="NCBI Taxonomy" id="67370"/>
    <lineage>
        <taxon>Bacteria</taxon>
        <taxon>Bacillati</taxon>
        <taxon>Actinomycetota</taxon>
        <taxon>Actinomycetes</taxon>
        <taxon>Kitasatosporales</taxon>
        <taxon>Streptomycetaceae</taxon>
        <taxon>Streptomyces</taxon>
        <taxon>Streptomyces phaeochromogenes group</taxon>
    </lineage>
</organism>
<dbReference type="PANTHER" id="PTHR48081:SF8">
    <property type="entry name" value="ALPHA_BETA HYDROLASE FOLD-3 DOMAIN-CONTAINING PROTEIN-RELATED"/>
    <property type="match status" value="1"/>
</dbReference>
<dbReference type="InterPro" id="IPR013094">
    <property type="entry name" value="AB_hydrolase_3"/>
</dbReference>